<reference evidence="2 3" key="1">
    <citation type="journal article" date="2023" name="Sci. Data">
        <title>Genome assembly of the Korean intertidal mud-creeper Batillaria attramentaria.</title>
        <authorList>
            <person name="Patra A.K."/>
            <person name="Ho P.T."/>
            <person name="Jun S."/>
            <person name="Lee S.J."/>
            <person name="Kim Y."/>
            <person name="Won Y.J."/>
        </authorList>
    </citation>
    <scope>NUCLEOTIDE SEQUENCE [LARGE SCALE GENOMIC DNA]</scope>
    <source>
        <strain evidence="2">Wonlab-2016</strain>
    </source>
</reference>
<dbReference type="EMBL" id="JACVVK020000177">
    <property type="protein sequence ID" value="KAK7486572.1"/>
    <property type="molecule type" value="Genomic_DNA"/>
</dbReference>
<dbReference type="Proteomes" id="UP001519460">
    <property type="component" value="Unassembled WGS sequence"/>
</dbReference>
<sequence length="59" mass="6250">MKATASLTSSALGLTSGALKSDPSTRRLIPPRATAPPPSPGDRWRRKRSHEPAIVSADQ</sequence>
<evidence type="ECO:0000313" key="2">
    <source>
        <dbReference type="EMBL" id="KAK7486572.1"/>
    </source>
</evidence>
<feature type="compositionally biased region" description="Low complexity" evidence="1">
    <location>
        <begin position="1"/>
        <end position="19"/>
    </location>
</feature>
<feature type="non-terminal residue" evidence="2">
    <location>
        <position position="59"/>
    </location>
</feature>
<comment type="caution">
    <text evidence="2">The sequence shown here is derived from an EMBL/GenBank/DDBJ whole genome shotgun (WGS) entry which is preliminary data.</text>
</comment>
<keyword evidence="3" id="KW-1185">Reference proteome</keyword>
<gene>
    <name evidence="2" type="ORF">BaRGS_00022238</name>
</gene>
<evidence type="ECO:0000313" key="3">
    <source>
        <dbReference type="Proteomes" id="UP001519460"/>
    </source>
</evidence>
<evidence type="ECO:0000256" key="1">
    <source>
        <dbReference type="SAM" id="MobiDB-lite"/>
    </source>
</evidence>
<feature type="region of interest" description="Disordered" evidence="1">
    <location>
        <begin position="1"/>
        <end position="59"/>
    </location>
</feature>
<name>A0ABD0KHQ2_9CAEN</name>
<organism evidence="2 3">
    <name type="scientific">Batillaria attramentaria</name>
    <dbReference type="NCBI Taxonomy" id="370345"/>
    <lineage>
        <taxon>Eukaryota</taxon>
        <taxon>Metazoa</taxon>
        <taxon>Spiralia</taxon>
        <taxon>Lophotrochozoa</taxon>
        <taxon>Mollusca</taxon>
        <taxon>Gastropoda</taxon>
        <taxon>Caenogastropoda</taxon>
        <taxon>Sorbeoconcha</taxon>
        <taxon>Cerithioidea</taxon>
        <taxon>Batillariidae</taxon>
        <taxon>Batillaria</taxon>
    </lineage>
</organism>
<accession>A0ABD0KHQ2</accession>
<dbReference type="AlphaFoldDB" id="A0ABD0KHQ2"/>
<proteinExistence type="predicted"/>
<protein>
    <submittedName>
        <fullName evidence="2">Uncharacterized protein</fullName>
    </submittedName>
</protein>